<gene>
    <name evidence="1" type="ORF">FQU76_14520</name>
</gene>
<dbReference type="InterPro" id="IPR002060">
    <property type="entry name" value="Squ/phyt_synthse"/>
</dbReference>
<organism evidence="1 2">
    <name type="scientific">Streptomyces qinzhouensis</name>
    <dbReference type="NCBI Taxonomy" id="2599401"/>
    <lineage>
        <taxon>Bacteria</taxon>
        <taxon>Bacillati</taxon>
        <taxon>Actinomycetota</taxon>
        <taxon>Actinomycetes</taxon>
        <taxon>Kitasatosporales</taxon>
        <taxon>Streptomycetaceae</taxon>
        <taxon>Streptomyces</taxon>
    </lineage>
</organism>
<dbReference type="GO" id="GO:0051996">
    <property type="term" value="F:squalene synthase [NAD(P)H] activity"/>
    <property type="evidence" value="ECO:0007669"/>
    <property type="project" value="InterPro"/>
</dbReference>
<dbReference type="InterPro" id="IPR008949">
    <property type="entry name" value="Isoprenoid_synthase_dom_sf"/>
</dbReference>
<accession>A0A5B8IJH8</accession>
<keyword evidence="2" id="KW-1185">Reference proteome</keyword>
<name>A0A5B8IJH8_9ACTN</name>
<dbReference type="PANTHER" id="PTHR11626">
    <property type="entry name" value="FARNESYL-DIPHOSPHATE FARNESYLTRANSFERASE"/>
    <property type="match status" value="1"/>
</dbReference>
<dbReference type="Proteomes" id="UP000320580">
    <property type="component" value="Chromosome"/>
</dbReference>
<dbReference type="GO" id="GO:0045338">
    <property type="term" value="P:farnesyl diphosphate metabolic process"/>
    <property type="evidence" value="ECO:0007669"/>
    <property type="project" value="InterPro"/>
</dbReference>
<dbReference type="PANTHER" id="PTHR11626:SF2">
    <property type="entry name" value="SQUALENE SYNTHASE"/>
    <property type="match status" value="1"/>
</dbReference>
<protein>
    <submittedName>
        <fullName evidence="1">Phytoene/squalene synthase family protein</fullName>
    </submittedName>
</protein>
<evidence type="ECO:0000313" key="1">
    <source>
        <dbReference type="EMBL" id="QDY77539.1"/>
    </source>
</evidence>
<proteinExistence type="predicted"/>
<dbReference type="InterPro" id="IPR044844">
    <property type="entry name" value="Trans_IPPS_euk-type"/>
</dbReference>
<dbReference type="KEGG" id="sqz:FQU76_14520"/>
<sequence>MPSLDEAHRMFRAYSTTWYEPAMQMPLPLNRAITSTYLSLRAIDEVEDDPQLPPDSKAVILHGISRVFQQQWVADDFSWLAADHGALLPEVTQRIGEWALQAPVDIAGRIHETTATMAERMADWALSGWHVRNEADLDRYTYAVASTMVLLLSDLWSWYDGTRTNRWHSIGYGRAVQAVNIYIDAGRDRARGVDFWPEGWSADRMSAYAKRQMTLADAYVAALPPGPARDFCTPPATAAHLALLAPLPVAPAG</sequence>
<dbReference type="Pfam" id="PF00494">
    <property type="entry name" value="SQS_PSY"/>
    <property type="match status" value="1"/>
</dbReference>
<reference evidence="1 2" key="1">
    <citation type="submission" date="2019-07" db="EMBL/GenBank/DDBJ databases">
        <authorList>
            <person name="Zhu P."/>
        </authorList>
    </citation>
    <scope>NUCLEOTIDE SEQUENCE [LARGE SCALE GENOMIC DNA]</scope>
    <source>
        <strain evidence="1 2">SSL-25</strain>
    </source>
</reference>
<dbReference type="AlphaFoldDB" id="A0A5B8IJH8"/>
<dbReference type="EMBL" id="CP042266">
    <property type="protein sequence ID" value="QDY77539.1"/>
    <property type="molecule type" value="Genomic_DNA"/>
</dbReference>
<dbReference type="SUPFAM" id="SSF48576">
    <property type="entry name" value="Terpenoid synthases"/>
    <property type="match status" value="1"/>
</dbReference>
<dbReference type="Gene3D" id="1.10.600.10">
    <property type="entry name" value="Farnesyl Diphosphate Synthase"/>
    <property type="match status" value="1"/>
</dbReference>
<dbReference type="RefSeq" id="WP_146480876.1">
    <property type="nucleotide sequence ID" value="NZ_CP042266.1"/>
</dbReference>
<dbReference type="OrthoDB" id="9787280at2"/>
<evidence type="ECO:0000313" key="2">
    <source>
        <dbReference type="Proteomes" id="UP000320580"/>
    </source>
</evidence>